<dbReference type="Pfam" id="PF01863">
    <property type="entry name" value="YgjP-like"/>
    <property type="match status" value="1"/>
</dbReference>
<dbReference type="AlphaFoldDB" id="A0A5M6I5S3"/>
<evidence type="ECO:0000313" key="2">
    <source>
        <dbReference type="EMBL" id="KAA5603483.1"/>
    </source>
</evidence>
<keyword evidence="3" id="KW-1185">Reference proteome</keyword>
<dbReference type="Proteomes" id="UP000324065">
    <property type="component" value="Unassembled WGS sequence"/>
</dbReference>
<dbReference type="InterPro" id="IPR053136">
    <property type="entry name" value="UTP_pyrophosphatase-like"/>
</dbReference>
<sequence>MVEGRAVPLEVRVNPRARRVALKVDGAAGRVILVLPHRRDEKAARRFLGDRTAWLAEALNRLPPPVALADGAEVPIGGVPHPIRHCPDARRGVWLEDDGTLCVSGQAEHLPRRVQDWLKARARTVLTERVAAHAARLGVTPGRITLRDTRSRWGSCAPSGALNFSWRLVMAPEWVLDYVAAHEVAHLRELNHSPAFWAHVETLVPGAREPARAWLREHGTALQRVG</sequence>
<feature type="domain" description="YgjP-like metallopeptidase" evidence="1">
    <location>
        <begin position="19"/>
        <end position="218"/>
    </location>
</feature>
<name>A0A5M6I5S3_9PROT</name>
<proteinExistence type="predicted"/>
<dbReference type="InterPro" id="IPR002725">
    <property type="entry name" value="YgjP-like_metallopeptidase"/>
</dbReference>
<protein>
    <submittedName>
        <fullName evidence="2">M48 family metallopeptidase</fullName>
    </submittedName>
</protein>
<reference evidence="2 3" key="1">
    <citation type="submission" date="2019-09" db="EMBL/GenBank/DDBJ databases">
        <title>Genome sequence of Roseospira marina, one of the more divergent members of the non-sulfur purple photosynthetic bacterial family, the Rhodospirillaceae.</title>
        <authorList>
            <person name="Meyer T."/>
            <person name="Kyndt J."/>
        </authorList>
    </citation>
    <scope>NUCLEOTIDE SEQUENCE [LARGE SCALE GENOMIC DNA]</scope>
    <source>
        <strain evidence="2 3">DSM 15113</strain>
    </source>
</reference>
<dbReference type="PANTHER" id="PTHR30399">
    <property type="entry name" value="UNCHARACTERIZED PROTEIN YGJP"/>
    <property type="match status" value="1"/>
</dbReference>
<gene>
    <name evidence="2" type="ORF">F1188_19710</name>
</gene>
<evidence type="ECO:0000313" key="3">
    <source>
        <dbReference type="Proteomes" id="UP000324065"/>
    </source>
</evidence>
<dbReference type="Gene3D" id="3.30.2010.10">
    <property type="entry name" value="Metalloproteases ('zincins'), catalytic domain"/>
    <property type="match status" value="1"/>
</dbReference>
<organism evidence="2 3">
    <name type="scientific">Roseospira marina</name>
    <dbReference type="NCBI Taxonomy" id="140057"/>
    <lineage>
        <taxon>Bacteria</taxon>
        <taxon>Pseudomonadati</taxon>
        <taxon>Pseudomonadota</taxon>
        <taxon>Alphaproteobacteria</taxon>
        <taxon>Rhodospirillales</taxon>
        <taxon>Rhodospirillaceae</taxon>
        <taxon>Roseospira</taxon>
    </lineage>
</organism>
<evidence type="ECO:0000259" key="1">
    <source>
        <dbReference type="Pfam" id="PF01863"/>
    </source>
</evidence>
<dbReference type="PANTHER" id="PTHR30399:SF1">
    <property type="entry name" value="UTP PYROPHOSPHATASE"/>
    <property type="match status" value="1"/>
</dbReference>
<dbReference type="CDD" id="cd07344">
    <property type="entry name" value="M48_yhfN_like"/>
    <property type="match status" value="1"/>
</dbReference>
<dbReference type="OrthoDB" id="9795402at2"/>
<comment type="caution">
    <text evidence="2">The sequence shown here is derived from an EMBL/GenBank/DDBJ whole genome shotgun (WGS) entry which is preliminary data.</text>
</comment>
<dbReference type="EMBL" id="VWPJ01000036">
    <property type="protein sequence ID" value="KAA5603483.1"/>
    <property type="molecule type" value="Genomic_DNA"/>
</dbReference>
<accession>A0A5M6I5S3</accession>